<evidence type="ECO:0000313" key="3">
    <source>
        <dbReference type="Proteomes" id="UP000005835"/>
    </source>
</evidence>
<dbReference type="Proteomes" id="UP000005835">
    <property type="component" value="Unassembled WGS sequence"/>
</dbReference>
<reference evidence="2 3" key="1">
    <citation type="submission" date="2012-05" db="EMBL/GenBank/DDBJ databases">
        <title>The Genome Sequence of Sutterella wadsworthensis 2_1_59BFAA.</title>
        <authorList>
            <consortium name="The Broad Institute Genome Sequencing Platform"/>
            <person name="Earl A."/>
            <person name="Ward D."/>
            <person name="Feldgarden M."/>
            <person name="Gevers D."/>
            <person name="Daigneault M."/>
            <person name="Strauss J."/>
            <person name="Allen-Vercoe E."/>
            <person name="Walker B."/>
            <person name="Young S.K."/>
            <person name="Zeng Q."/>
            <person name="Gargeya S."/>
            <person name="Fitzgerald M."/>
            <person name="Haas B."/>
            <person name="Abouelleil A."/>
            <person name="Alvarado L."/>
            <person name="Arachchi H.M."/>
            <person name="Berlin A.M."/>
            <person name="Chapman S.B."/>
            <person name="Goldberg J."/>
            <person name="Griggs A."/>
            <person name="Gujja S."/>
            <person name="Hansen M."/>
            <person name="Howarth C."/>
            <person name="Imamovic A."/>
            <person name="Larimer J."/>
            <person name="McCowen C."/>
            <person name="Montmayeur A."/>
            <person name="Murphy C."/>
            <person name="Neiman D."/>
            <person name="Pearson M."/>
            <person name="Priest M."/>
            <person name="Roberts A."/>
            <person name="Saif S."/>
            <person name="Shea T."/>
            <person name="Sisk P."/>
            <person name="Sykes S."/>
            <person name="Wortman J."/>
            <person name="Nusbaum C."/>
            <person name="Birren B."/>
        </authorList>
    </citation>
    <scope>NUCLEOTIDE SEQUENCE [LARGE SCALE GENOMIC DNA]</scope>
    <source>
        <strain evidence="2 3">2_1_59BFAA</strain>
    </source>
</reference>
<feature type="domain" description="YchJ-like middle NTF2-like" evidence="1">
    <location>
        <begin position="1"/>
        <end position="89"/>
    </location>
</feature>
<dbReference type="SUPFAM" id="SSF54427">
    <property type="entry name" value="NTF2-like"/>
    <property type="match status" value="1"/>
</dbReference>
<dbReference type="EMBL" id="ADMG01000035">
    <property type="protein sequence ID" value="EKB30776.1"/>
    <property type="molecule type" value="Genomic_DNA"/>
</dbReference>
<dbReference type="PATRIC" id="fig|742823.3.peg.1458"/>
<accession>K1JKT9</accession>
<organism evidence="2 3">
    <name type="scientific">Sutterella wadsworthensis 2_1_59BFAA</name>
    <dbReference type="NCBI Taxonomy" id="742823"/>
    <lineage>
        <taxon>Bacteria</taxon>
        <taxon>Pseudomonadati</taxon>
        <taxon>Pseudomonadota</taxon>
        <taxon>Betaproteobacteria</taxon>
        <taxon>Burkholderiales</taxon>
        <taxon>Sutterellaceae</taxon>
        <taxon>Sutterella</taxon>
    </lineage>
</organism>
<dbReference type="InterPro" id="IPR032710">
    <property type="entry name" value="NTF2-like_dom_sf"/>
</dbReference>
<evidence type="ECO:0000259" key="1">
    <source>
        <dbReference type="Pfam" id="PF17775"/>
    </source>
</evidence>
<comment type="caution">
    <text evidence="2">The sequence shown here is derived from an EMBL/GenBank/DDBJ whole genome shotgun (WGS) entry which is preliminary data.</text>
</comment>
<dbReference type="AlphaFoldDB" id="K1JKT9"/>
<sequence>MRSRYSAYALDLDAYVLETWAPETRPAVLFEDGEERPKWLSLVIHSSYEEGAEGRVSFTARGRTSQGAFRLEENSRFRLENGRWLYVDGTFDDR</sequence>
<proteinExistence type="predicted"/>
<dbReference type="HOGENOM" id="CLU_099590_2_2_4"/>
<dbReference type="STRING" id="742823.HMPREF9465_01466"/>
<dbReference type="Pfam" id="PF17775">
    <property type="entry name" value="YchJ_M-like"/>
    <property type="match status" value="1"/>
</dbReference>
<gene>
    <name evidence="2" type="ORF">HMPREF9465_01466</name>
</gene>
<protein>
    <recommendedName>
        <fullName evidence="1">YchJ-like middle NTF2-like domain-containing protein</fullName>
    </recommendedName>
</protein>
<name>K1JKT9_9BURK</name>
<dbReference type="eggNOG" id="COG3012">
    <property type="taxonomic scope" value="Bacteria"/>
</dbReference>
<dbReference type="InterPro" id="IPR048469">
    <property type="entry name" value="YchJ-like_M"/>
</dbReference>
<evidence type="ECO:0000313" key="2">
    <source>
        <dbReference type="EMBL" id="EKB30776.1"/>
    </source>
</evidence>
<keyword evidence="3" id="KW-1185">Reference proteome</keyword>
<dbReference type="Gene3D" id="3.10.450.50">
    <property type="match status" value="1"/>
</dbReference>